<protein>
    <recommendedName>
        <fullName evidence="4">PASTA domain-containing protein</fullName>
    </recommendedName>
</protein>
<proteinExistence type="predicted"/>
<evidence type="ECO:0000313" key="3">
    <source>
        <dbReference type="Proteomes" id="UP001519295"/>
    </source>
</evidence>
<evidence type="ECO:0008006" key="4">
    <source>
        <dbReference type="Google" id="ProtNLM"/>
    </source>
</evidence>
<dbReference type="Proteomes" id="UP001519295">
    <property type="component" value="Unassembled WGS sequence"/>
</dbReference>
<sequence>MSPSSNWEIQPAASAAALPDLAAAASAGSGGRGGTHSIAGPRLAGPLGTGAWITVEPGTSTSMPVQVQVSKASKVPVMGRPG</sequence>
<accession>A0ABS4W0N0</accession>
<comment type="caution">
    <text evidence="2">The sequence shown here is derived from an EMBL/GenBank/DDBJ whole genome shotgun (WGS) entry which is preliminary data.</text>
</comment>
<reference evidence="2 3" key="1">
    <citation type="submission" date="2021-03" db="EMBL/GenBank/DDBJ databases">
        <title>Sequencing the genomes of 1000 actinobacteria strains.</title>
        <authorList>
            <person name="Klenk H.-P."/>
        </authorList>
    </citation>
    <scope>NUCLEOTIDE SEQUENCE [LARGE SCALE GENOMIC DNA]</scope>
    <source>
        <strain evidence="2 3">DSM 45256</strain>
    </source>
</reference>
<dbReference type="EMBL" id="JAGINU010000001">
    <property type="protein sequence ID" value="MBP2369766.1"/>
    <property type="molecule type" value="Genomic_DNA"/>
</dbReference>
<name>A0ABS4W0N0_9PSEU</name>
<gene>
    <name evidence="2" type="ORF">JOF36_005462</name>
</gene>
<dbReference type="RefSeq" id="WP_210032258.1">
    <property type="nucleotide sequence ID" value="NZ_JAGINU010000001.1"/>
</dbReference>
<organism evidence="2 3">
    <name type="scientific">Pseudonocardia parietis</name>
    <dbReference type="NCBI Taxonomy" id="570936"/>
    <lineage>
        <taxon>Bacteria</taxon>
        <taxon>Bacillati</taxon>
        <taxon>Actinomycetota</taxon>
        <taxon>Actinomycetes</taxon>
        <taxon>Pseudonocardiales</taxon>
        <taxon>Pseudonocardiaceae</taxon>
        <taxon>Pseudonocardia</taxon>
    </lineage>
</organism>
<keyword evidence="3" id="KW-1185">Reference proteome</keyword>
<evidence type="ECO:0000256" key="1">
    <source>
        <dbReference type="SAM" id="MobiDB-lite"/>
    </source>
</evidence>
<feature type="region of interest" description="Disordered" evidence="1">
    <location>
        <begin position="23"/>
        <end position="45"/>
    </location>
</feature>
<evidence type="ECO:0000313" key="2">
    <source>
        <dbReference type="EMBL" id="MBP2369766.1"/>
    </source>
</evidence>